<reference evidence="1" key="1">
    <citation type="submission" date="2009-08" db="EMBL/GenBank/DDBJ databases">
        <title>Annotation of Salpingoeca rosetta.</title>
        <authorList>
            <consortium name="The Broad Institute Genome Sequencing Platform"/>
            <person name="Russ C."/>
            <person name="Cuomo C."/>
            <person name="Burger G."/>
            <person name="Gray M.W."/>
            <person name="Holland P.W.H."/>
            <person name="King N."/>
            <person name="Lang F.B.F."/>
            <person name="Roger A.J."/>
            <person name="Ruiz-Trillo I."/>
            <person name="Young S.K."/>
            <person name="Zeng Q."/>
            <person name="Gargeya S."/>
            <person name="Alvarado L."/>
            <person name="Berlin A."/>
            <person name="Chapman S.B."/>
            <person name="Chen Z."/>
            <person name="Freedman E."/>
            <person name="Gellesch M."/>
            <person name="Goldberg J."/>
            <person name="Griggs A."/>
            <person name="Gujja S."/>
            <person name="Heilman E."/>
            <person name="Heiman D."/>
            <person name="Howarth C."/>
            <person name="Mehta T."/>
            <person name="Neiman D."/>
            <person name="Pearson M."/>
            <person name="Roberts A."/>
            <person name="Saif S."/>
            <person name="Shea T."/>
            <person name="Shenoy N."/>
            <person name="Sisk P."/>
            <person name="Stolte C."/>
            <person name="Sykes S."/>
            <person name="White J."/>
            <person name="Yandava C."/>
            <person name="Haas B."/>
            <person name="Nusbaum C."/>
            <person name="Birren B."/>
        </authorList>
    </citation>
    <scope>NUCLEOTIDE SEQUENCE [LARGE SCALE GENOMIC DNA]</scope>
    <source>
        <strain evidence="1">ATCC 50818</strain>
    </source>
</reference>
<name>F2UHY9_SALR5</name>
<dbReference type="GO" id="GO:0003676">
    <property type="term" value="F:nucleic acid binding"/>
    <property type="evidence" value="ECO:0007669"/>
    <property type="project" value="InterPro"/>
</dbReference>
<dbReference type="InParanoid" id="F2UHY9"/>
<dbReference type="PANTHER" id="PTHR23290">
    <property type="entry name" value="RRNA N6-ADENOSINE-METHYLTRANSFERASE METTL5"/>
    <property type="match status" value="1"/>
</dbReference>
<dbReference type="OMA" id="DVVYSIH"/>
<dbReference type="KEGG" id="sre:PTSG_08089"/>
<dbReference type="GeneID" id="16071672"/>
<dbReference type="InterPro" id="IPR002052">
    <property type="entry name" value="DNA_methylase_N6_adenine_CS"/>
</dbReference>
<dbReference type="Proteomes" id="UP000007799">
    <property type="component" value="Unassembled WGS sequence"/>
</dbReference>
<gene>
    <name evidence="1" type="ORF">PTSG_08089</name>
</gene>
<keyword evidence="1" id="KW-0808">Transferase</keyword>
<evidence type="ECO:0000313" key="1">
    <source>
        <dbReference type="EMBL" id="EGD76738.1"/>
    </source>
</evidence>
<dbReference type="EMBL" id="GL832975">
    <property type="protein sequence ID" value="EGD76738.1"/>
    <property type="molecule type" value="Genomic_DNA"/>
</dbReference>
<dbReference type="InterPro" id="IPR029063">
    <property type="entry name" value="SAM-dependent_MTases_sf"/>
</dbReference>
<keyword evidence="2" id="KW-1185">Reference proteome</keyword>
<dbReference type="eggNOG" id="KOG3420">
    <property type="taxonomic scope" value="Eukaryota"/>
</dbReference>
<sequence length="234" mass="26204">MFAIYHKRKRRTGNNSRDMRLKELEGYLQQVRSFEEPKVLLEQYPTSAHIAAHLLYTMDSTYGDVEDKVVCDFGVGGGILSIGAIMLGAGMCIGCDIDDDALEIARANADEFEIDNLELLRVDVGTRHAGHLPPLPIGSVDTVIMNPPFGTKKNAGIDMNFLEQASRICTGAIYSLNKTSTRAFIQRKCRSFGLEMEVVAELRYDIPQMYKFHKKKSVDVEVDFLRFTPTADDS</sequence>
<dbReference type="InterPro" id="IPR051720">
    <property type="entry name" value="rRNA_MeTrfase/Polyamine_Synth"/>
</dbReference>
<accession>F2UHY9</accession>
<proteinExistence type="predicted"/>
<dbReference type="STRING" id="946362.F2UHY9"/>
<dbReference type="AlphaFoldDB" id="F2UHY9"/>
<dbReference type="Gene3D" id="3.40.50.150">
    <property type="entry name" value="Vaccinia Virus protein VP39"/>
    <property type="match status" value="1"/>
</dbReference>
<dbReference type="PANTHER" id="PTHR23290:SF0">
    <property type="entry name" value="RRNA N6-ADENOSINE-METHYLTRANSFERASE METTL5"/>
    <property type="match status" value="1"/>
</dbReference>
<protein>
    <submittedName>
        <fullName evidence="1">Methyltransferase-like protein 5</fullName>
    </submittedName>
</protein>
<dbReference type="RefSeq" id="XP_004991110.1">
    <property type="nucleotide sequence ID" value="XM_004991053.1"/>
</dbReference>
<dbReference type="OrthoDB" id="419617at2759"/>
<dbReference type="PROSITE" id="PS00092">
    <property type="entry name" value="N6_MTASE"/>
    <property type="match status" value="1"/>
</dbReference>
<keyword evidence="1" id="KW-0489">Methyltransferase</keyword>
<dbReference type="SUPFAM" id="SSF53335">
    <property type="entry name" value="S-adenosyl-L-methionine-dependent methyltransferases"/>
    <property type="match status" value="1"/>
</dbReference>
<dbReference type="Pfam" id="PF06325">
    <property type="entry name" value="PrmA"/>
    <property type="match status" value="1"/>
</dbReference>
<dbReference type="GO" id="GO:0008988">
    <property type="term" value="F:rRNA (adenine-N6-)-methyltransferase activity"/>
    <property type="evidence" value="ECO:0007669"/>
    <property type="project" value="TreeGrafter"/>
</dbReference>
<organism evidence="2">
    <name type="scientific">Salpingoeca rosetta (strain ATCC 50818 / BSB-021)</name>
    <dbReference type="NCBI Taxonomy" id="946362"/>
    <lineage>
        <taxon>Eukaryota</taxon>
        <taxon>Choanoflagellata</taxon>
        <taxon>Craspedida</taxon>
        <taxon>Salpingoecidae</taxon>
        <taxon>Salpingoeca</taxon>
    </lineage>
</organism>
<dbReference type="FunCoup" id="F2UHY9">
    <property type="interactions" value="1064"/>
</dbReference>
<evidence type="ECO:0000313" key="2">
    <source>
        <dbReference type="Proteomes" id="UP000007799"/>
    </source>
</evidence>
<dbReference type="CDD" id="cd02440">
    <property type="entry name" value="AdoMet_MTases"/>
    <property type="match status" value="1"/>
</dbReference>